<keyword evidence="4" id="KW-1185">Reference proteome</keyword>
<keyword evidence="2" id="KW-0472">Membrane</keyword>
<evidence type="ECO:0000256" key="1">
    <source>
        <dbReference type="SAM" id="MobiDB-lite"/>
    </source>
</evidence>
<feature type="region of interest" description="Disordered" evidence="1">
    <location>
        <begin position="233"/>
        <end position="300"/>
    </location>
</feature>
<evidence type="ECO:0008006" key="5">
    <source>
        <dbReference type="Google" id="ProtNLM"/>
    </source>
</evidence>
<feature type="region of interest" description="Disordered" evidence="1">
    <location>
        <begin position="1"/>
        <end position="26"/>
    </location>
</feature>
<evidence type="ECO:0000313" key="3">
    <source>
        <dbReference type="EMBL" id="TVY99998.1"/>
    </source>
</evidence>
<accession>A0A6P2BLQ9</accession>
<gene>
    <name evidence="3" type="ORF">EAS64_38590</name>
</gene>
<feature type="transmembrane region" description="Helical" evidence="2">
    <location>
        <begin position="115"/>
        <end position="133"/>
    </location>
</feature>
<sequence length="372" mass="37790">MAPEIPPSLSGLAGPQDPPGGRGAAVPAAFFPQDARPGTGRGQVWLLVAAIGLFALSAAAATVSYGAQYRLVDAARHLGLAAAMEAAIPDAAALVFACLGVALAVRGRRAIRARLLNLASAGASVFMNVIAAAPGWRNLAVWAMPPAAYALASDTLIAVVRTGAVARRDERAPDAGTSEASLLAALTGLALWLLRLSFAPRSTVAGFRNWVIEECPVAPGRRAARPAQAALSLPAPAPLPSGSARPAGPGRPGDDLPSDGTGSRDSGRDTYPIPSAVARPPARTGAASRSRRTPANVGDSGTKTARFLALVTEEHGPLAGIPLESVARICSVSAPLADLNTGSARTALRRAVLAASSTQNETAKQDQAKGEQ</sequence>
<feature type="compositionally biased region" description="Low complexity" evidence="1">
    <location>
        <begin position="233"/>
        <end position="248"/>
    </location>
</feature>
<comment type="caution">
    <text evidence="3">The sequence shown here is derived from an EMBL/GenBank/DDBJ whole genome shotgun (WGS) entry which is preliminary data.</text>
</comment>
<organism evidence="3 4">
    <name type="scientific">Trebonia kvetii</name>
    <dbReference type="NCBI Taxonomy" id="2480626"/>
    <lineage>
        <taxon>Bacteria</taxon>
        <taxon>Bacillati</taxon>
        <taxon>Actinomycetota</taxon>
        <taxon>Actinomycetes</taxon>
        <taxon>Streptosporangiales</taxon>
        <taxon>Treboniaceae</taxon>
        <taxon>Trebonia</taxon>
    </lineage>
</organism>
<proteinExistence type="predicted"/>
<dbReference type="EMBL" id="RPFW01000010">
    <property type="protein sequence ID" value="TVY99998.1"/>
    <property type="molecule type" value="Genomic_DNA"/>
</dbReference>
<keyword evidence="2" id="KW-1133">Transmembrane helix</keyword>
<name>A0A6P2BLQ9_9ACTN</name>
<evidence type="ECO:0000313" key="4">
    <source>
        <dbReference type="Proteomes" id="UP000460272"/>
    </source>
</evidence>
<dbReference type="RefSeq" id="WP_145861488.1">
    <property type="nucleotide sequence ID" value="NZ_RPFW01000010.1"/>
</dbReference>
<dbReference type="Proteomes" id="UP000460272">
    <property type="component" value="Unassembled WGS sequence"/>
</dbReference>
<dbReference type="AlphaFoldDB" id="A0A6P2BLQ9"/>
<protein>
    <recommendedName>
        <fullName evidence="5">DUF2637 domain-containing protein</fullName>
    </recommendedName>
</protein>
<feature type="compositionally biased region" description="Low complexity" evidence="1">
    <location>
        <begin position="278"/>
        <end position="288"/>
    </location>
</feature>
<reference evidence="3 4" key="1">
    <citation type="submission" date="2018-11" db="EMBL/GenBank/DDBJ databases">
        <title>Trebonia kvetii gen.nov., sp.nov., a novel acidophilic actinobacterium, and proposal of the new actinobacterial family Treboniaceae fam. nov.</title>
        <authorList>
            <person name="Rapoport D."/>
            <person name="Sagova-Mareckova M."/>
            <person name="Sedlacek I."/>
            <person name="Provaznik J."/>
            <person name="Kralova S."/>
            <person name="Pavlinic D."/>
            <person name="Benes V."/>
            <person name="Kopecky J."/>
        </authorList>
    </citation>
    <scope>NUCLEOTIDE SEQUENCE [LARGE SCALE GENOMIC DNA]</scope>
    <source>
        <strain evidence="3 4">15Tr583</strain>
    </source>
</reference>
<feature type="transmembrane region" description="Helical" evidence="2">
    <location>
        <begin position="79"/>
        <end position="103"/>
    </location>
</feature>
<feature type="transmembrane region" description="Helical" evidence="2">
    <location>
        <begin position="44"/>
        <end position="67"/>
    </location>
</feature>
<keyword evidence="2" id="KW-0812">Transmembrane</keyword>
<evidence type="ECO:0000256" key="2">
    <source>
        <dbReference type="SAM" id="Phobius"/>
    </source>
</evidence>